<proteinExistence type="inferred from homology"/>
<comment type="catalytic activity">
    <reaction evidence="9">
        <text>4-CDP-2-C-methyl-D-erythritol + ATP = 4-CDP-2-C-methyl-D-erythritol 2-phosphate + ADP + H(+)</text>
        <dbReference type="Rhea" id="RHEA:18437"/>
        <dbReference type="ChEBI" id="CHEBI:15378"/>
        <dbReference type="ChEBI" id="CHEBI:30616"/>
        <dbReference type="ChEBI" id="CHEBI:57823"/>
        <dbReference type="ChEBI" id="CHEBI:57919"/>
        <dbReference type="ChEBI" id="CHEBI:456216"/>
        <dbReference type="EC" id="2.7.1.148"/>
    </reaction>
</comment>
<dbReference type="Pfam" id="PF08544">
    <property type="entry name" value="GHMP_kinases_C"/>
    <property type="match status" value="1"/>
</dbReference>
<reference evidence="12 13" key="1">
    <citation type="submission" date="2019-08" db="EMBL/GenBank/DDBJ databases">
        <title>Genome of Vicingus serpentipes NCIMB 15042.</title>
        <authorList>
            <person name="Bowman J.P."/>
        </authorList>
    </citation>
    <scope>NUCLEOTIDE SEQUENCE [LARGE SCALE GENOMIC DNA]</scope>
    <source>
        <strain evidence="12 13">NCIMB 15042</strain>
    </source>
</reference>
<dbReference type="GO" id="GO:0050515">
    <property type="term" value="F:4-(cytidine 5'-diphospho)-2-C-methyl-D-erythritol kinase activity"/>
    <property type="evidence" value="ECO:0007669"/>
    <property type="project" value="UniProtKB-UniRule"/>
</dbReference>
<feature type="active site" evidence="9">
    <location>
        <position position="133"/>
    </location>
</feature>
<keyword evidence="4 9" id="KW-0808">Transferase</keyword>
<dbReference type="Pfam" id="PF00288">
    <property type="entry name" value="GHMP_kinases_N"/>
    <property type="match status" value="1"/>
</dbReference>
<comment type="caution">
    <text evidence="12">The sequence shown here is derived from an EMBL/GenBank/DDBJ whole genome shotgun (WGS) entry which is preliminary data.</text>
</comment>
<sequence>MVLFPNAKINIGLNVTEKRNDGFHNIESIFYPVFELYDVLEIVKCEELKFTSTGIEIPGSKKDNLCLKAYQLLKQDFNISPVHIYLLKVIPIGAGLGGGSADAAFTLKGLNDLFDLKLTDEQLISYAQKLGSDCAFFIKNKPVFAFNKGDEFKDIELDLLTFEIKIEYPNIHIGTAEAYAGIHPKEPVKNIKSLIAVAPIENWKETIKNDFEESIFPNHPEIKELKEKMYKNGAVYASMTGSGSAVYGVFERSE</sequence>
<comment type="similarity">
    <text evidence="1 9">Belongs to the GHMP kinase family. IspE subfamily.</text>
</comment>
<feature type="binding site" evidence="9">
    <location>
        <begin position="91"/>
        <end position="101"/>
    </location>
    <ligand>
        <name>ATP</name>
        <dbReference type="ChEBI" id="CHEBI:30616"/>
    </ligand>
</feature>
<dbReference type="GO" id="GO:0005524">
    <property type="term" value="F:ATP binding"/>
    <property type="evidence" value="ECO:0007669"/>
    <property type="project" value="UniProtKB-UniRule"/>
</dbReference>
<evidence type="ECO:0000256" key="9">
    <source>
        <dbReference type="HAMAP-Rule" id="MF_00061"/>
    </source>
</evidence>
<dbReference type="GO" id="GO:0019288">
    <property type="term" value="P:isopentenyl diphosphate biosynthetic process, methylerythritol 4-phosphate pathway"/>
    <property type="evidence" value="ECO:0007669"/>
    <property type="project" value="UniProtKB-UniRule"/>
</dbReference>
<dbReference type="InterPro" id="IPR020568">
    <property type="entry name" value="Ribosomal_Su5_D2-typ_SF"/>
</dbReference>
<organism evidence="12 13">
    <name type="scientific">Vicingus serpentipes</name>
    <dbReference type="NCBI Taxonomy" id="1926625"/>
    <lineage>
        <taxon>Bacteria</taxon>
        <taxon>Pseudomonadati</taxon>
        <taxon>Bacteroidota</taxon>
        <taxon>Flavobacteriia</taxon>
        <taxon>Flavobacteriales</taxon>
        <taxon>Vicingaceae</taxon>
        <taxon>Vicingus</taxon>
    </lineage>
</organism>
<evidence type="ECO:0000259" key="10">
    <source>
        <dbReference type="Pfam" id="PF00288"/>
    </source>
</evidence>
<keyword evidence="9" id="KW-0414">Isoprene biosynthesis</keyword>
<gene>
    <name evidence="9" type="primary">ispE</name>
    <name evidence="12" type="ORF">FRY74_06640</name>
</gene>
<name>A0A5C6RS24_9FLAO</name>
<keyword evidence="13" id="KW-1185">Reference proteome</keyword>
<dbReference type="InterPro" id="IPR036554">
    <property type="entry name" value="GHMP_kinase_C_sf"/>
</dbReference>
<dbReference type="InterPro" id="IPR013750">
    <property type="entry name" value="GHMP_kinase_C_dom"/>
</dbReference>
<dbReference type="InterPro" id="IPR004424">
    <property type="entry name" value="IspE"/>
</dbReference>
<dbReference type="OrthoDB" id="9809438at2"/>
<dbReference type="Proteomes" id="UP000321721">
    <property type="component" value="Unassembled WGS sequence"/>
</dbReference>
<evidence type="ECO:0000256" key="7">
    <source>
        <dbReference type="ARBA" id="ARBA00022840"/>
    </source>
</evidence>
<evidence type="ECO:0000256" key="3">
    <source>
        <dbReference type="ARBA" id="ARBA00017473"/>
    </source>
</evidence>
<comment type="pathway">
    <text evidence="9">Isoprenoid biosynthesis; isopentenyl diphosphate biosynthesis via DXP pathway; isopentenyl diphosphate from 1-deoxy-D-xylulose 5-phosphate: step 3/6.</text>
</comment>
<dbReference type="AlphaFoldDB" id="A0A5C6RS24"/>
<evidence type="ECO:0000256" key="1">
    <source>
        <dbReference type="ARBA" id="ARBA00009684"/>
    </source>
</evidence>
<dbReference type="PANTHER" id="PTHR43527:SF2">
    <property type="entry name" value="4-DIPHOSPHOCYTIDYL-2-C-METHYL-D-ERYTHRITOL KINASE, CHLOROPLASTIC"/>
    <property type="match status" value="1"/>
</dbReference>
<keyword evidence="6 9" id="KW-0418">Kinase</keyword>
<evidence type="ECO:0000256" key="6">
    <source>
        <dbReference type="ARBA" id="ARBA00022777"/>
    </source>
</evidence>
<dbReference type="PIRSF" id="PIRSF010376">
    <property type="entry name" value="IspE"/>
    <property type="match status" value="1"/>
</dbReference>
<comment type="function">
    <text evidence="9">Catalyzes the phosphorylation of the position 2 hydroxy group of 4-diphosphocytidyl-2C-methyl-D-erythritol.</text>
</comment>
<feature type="domain" description="GHMP kinase N-terminal" evidence="10">
    <location>
        <begin position="64"/>
        <end position="138"/>
    </location>
</feature>
<dbReference type="EC" id="2.7.1.148" evidence="2 9"/>
<dbReference type="SUPFAM" id="SSF54211">
    <property type="entry name" value="Ribosomal protein S5 domain 2-like"/>
    <property type="match status" value="1"/>
</dbReference>
<dbReference type="EMBL" id="VOOS01000003">
    <property type="protein sequence ID" value="TXB65098.1"/>
    <property type="molecule type" value="Genomic_DNA"/>
</dbReference>
<evidence type="ECO:0000256" key="8">
    <source>
        <dbReference type="ARBA" id="ARBA00032554"/>
    </source>
</evidence>
<dbReference type="NCBIfam" id="TIGR00154">
    <property type="entry name" value="ispE"/>
    <property type="match status" value="1"/>
</dbReference>
<keyword evidence="7 9" id="KW-0067">ATP-binding</keyword>
<dbReference type="RefSeq" id="WP_147099840.1">
    <property type="nucleotide sequence ID" value="NZ_VOOS01000003.1"/>
</dbReference>
<evidence type="ECO:0000256" key="2">
    <source>
        <dbReference type="ARBA" id="ARBA00012052"/>
    </source>
</evidence>
<feature type="active site" evidence="9">
    <location>
        <position position="8"/>
    </location>
</feature>
<dbReference type="PANTHER" id="PTHR43527">
    <property type="entry name" value="4-DIPHOSPHOCYTIDYL-2-C-METHYL-D-ERYTHRITOL KINASE, CHLOROPLASTIC"/>
    <property type="match status" value="1"/>
</dbReference>
<protein>
    <recommendedName>
        <fullName evidence="3 9">4-diphosphocytidyl-2-C-methyl-D-erythritol kinase</fullName>
        <shortName evidence="9">CMK</shortName>
        <ecNumber evidence="2 9">2.7.1.148</ecNumber>
    </recommendedName>
    <alternativeName>
        <fullName evidence="8 9">4-(cytidine-5'-diphospho)-2-C-methyl-D-erythritol kinase</fullName>
    </alternativeName>
</protein>
<dbReference type="InterPro" id="IPR006204">
    <property type="entry name" value="GHMP_kinase_N_dom"/>
</dbReference>
<feature type="domain" description="GHMP kinase C-terminal" evidence="11">
    <location>
        <begin position="204"/>
        <end position="252"/>
    </location>
</feature>
<evidence type="ECO:0000256" key="5">
    <source>
        <dbReference type="ARBA" id="ARBA00022741"/>
    </source>
</evidence>
<accession>A0A5C6RS24</accession>
<dbReference type="Gene3D" id="3.30.230.10">
    <property type="match status" value="1"/>
</dbReference>
<dbReference type="UniPathway" id="UPA00056">
    <property type="reaction ID" value="UER00094"/>
</dbReference>
<dbReference type="SUPFAM" id="SSF55060">
    <property type="entry name" value="GHMP Kinase, C-terminal domain"/>
    <property type="match status" value="1"/>
</dbReference>
<evidence type="ECO:0000313" key="13">
    <source>
        <dbReference type="Proteomes" id="UP000321721"/>
    </source>
</evidence>
<dbReference type="HAMAP" id="MF_00061">
    <property type="entry name" value="IspE"/>
    <property type="match status" value="1"/>
</dbReference>
<evidence type="ECO:0000313" key="12">
    <source>
        <dbReference type="EMBL" id="TXB65098.1"/>
    </source>
</evidence>
<dbReference type="GO" id="GO:0016114">
    <property type="term" value="P:terpenoid biosynthetic process"/>
    <property type="evidence" value="ECO:0007669"/>
    <property type="project" value="UniProtKB-UniRule"/>
</dbReference>
<dbReference type="InterPro" id="IPR014721">
    <property type="entry name" value="Ribsml_uS5_D2-typ_fold_subgr"/>
</dbReference>
<keyword evidence="5 9" id="KW-0547">Nucleotide-binding</keyword>
<dbReference type="Gene3D" id="3.30.70.890">
    <property type="entry name" value="GHMP kinase, C-terminal domain"/>
    <property type="match status" value="1"/>
</dbReference>
<evidence type="ECO:0000256" key="4">
    <source>
        <dbReference type="ARBA" id="ARBA00022679"/>
    </source>
</evidence>
<evidence type="ECO:0000259" key="11">
    <source>
        <dbReference type="Pfam" id="PF08544"/>
    </source>
</evidence>